<keyword evidence="3 5" id="KW-0808">Transferase</keyword>
<feature type="domain" description="Aminotransferase class I/classII large" evidence="4">
    <location>
        <begin position="32"/>
        <end position="384"/>
    </location>
</feature>
<dbReference type="Proteomes" id="UP000318483">
    <property type="component" value="Chromosome"/>
</dbReference>
<evidence type="ECO:0000313" key="5">
    <source>
        <dbReference type="EMBL" id="QDY68354.1"/>
    </source>
</evidence>
<gene>
    <name evidence="5" type="ORF">FPZ52_01100</name>
</gene>
<dbReference type="PANTHER" id="PTHR42832:SF3">
    <property type="entry name" value="L-GLUTAMINE--4-(METHYLSULFANYL)-2-OXOBUTANOATE AMINOTRANSFERASE"/>
    <property type="match status" value="1"/>
</dbReference>
<dbReference type="InterPro" id="IPR050881">
    <property type="entry name" value="LL-DAP_aminotransferase"/>
</dbReference>
<dbReference type="Pfam" id="PF00155">
    <property type="entry name" value="Aminotran_1_2"/>
    <property type="match status" value="1"/>
</dbReference>
<dbReference type="InterPro" id="IPR015424">
    <property type="entry name" value="PyrdxlP-dep_Trfase"/>
</dbReference>
<dbReference type="RefSeq" id="WP_146362899.1">
    <property type="nucleotide sequence ID" value="NZ_CP042261.1"/>
</dbReference>
<organism evidence="5 6">
    <name type="scientific">Qingshengfaniella alkalisoli</name>
    <dbReference type="NCBI Taxonomy" id="2599296"/>
    <lineage>
        <taxon>Bacteria</taxon>
        <taxon>Pseudomonadati</taxon>
        <taxon>Pseudomonadota</taxon>
        <taxon>Alphaproteobacteria</taxon>
        <taxon>Rhodobacterales</taxon>
        <taxon>Paracoccaceae</taxon>
        <taxon>Qingshengfaniella</taxon>
    </lineage>
</organism>
<evidence type="ECO:0000259" key="4">
    <source>
        <dbReference type="Pfam" id="PF00155"/>
    </source>
</evidence>
<sequence length="393" mass="43273">MQFPDRFSDLPAYAFPRLRGLLDSYPAGNEPIAMSIGEPKHAFPEWVTGIIVDHAAEFGRYPPNEGTPELREAIAGWLKRRYGVDAASETQISTLNGTREGLYNAGMALCPETKAGAKPVVLMPNPFYQAYAVSALSAMAEPVYVNATADNGFMPDYSSVPEDVLNRTAMVYICSPSNPQGAVADRDYWTSLLALAEKYDFQVLADECYSEIYRDTPPPGAMEIAAEIGTDPERVVVFHSLSKRSNLPGLRSGFVAGGPETIRRIKQLRSFGGAPVPMPLQRVSERAWADEDHVIQNRHFYVKKFEIADRILGDVPGYMSPQAGFFLWLPVEDGEVAALKLWREAGLRVLPGLYLSRDTAQGNPGAGYIRVALVAPAPEIERGLTRLRNCLYP</sequence>
<dbReference type="Gene3D" id="3.90.1150.10">
    <property type="entry name" value="Aspartate Aminotransferase, domain 1"/>
    <property type="match status" value="1"/>
</dbReference>
<evidence type="ECO:0000256" key="1">
    <source>
        <dbReference type="ARBA" id="ARBA00001933"/>
    </source>
</evidence>
<keyword evidence="6" id="KW-1185">Reference proteome</keyword>
<dbReference type="PANTHER" id="PTHR42832">
    <property type="entry name" value="AMINO ACID AMINOTRANSFERASE"/>
    <property type="match status" value="1"/>
</dbReference>
<proteinExistence type="predicted"/>
<name>A0A5B8IRZ1_9RHOB</name>
<dbReference type="CDD" id="cd00609">
    <property type="entry name" value="AAT_like"/>
    <property type="match status" value="1"/>
</dbReference>
<dbReference type="InterPro" id="IPR015422">
    <property type="entry name" value="PyrdxlP-dep_Trfase_small"/>
</dbReference>
<reference evidence="5 6" key="1">
    <citation type="submission" date="2019-07" db="EMBL/GenBank/DDBJ databases">
        <title>Litoreibacter alkalisoli sp. nov., isolated from saline-alkaline soil.</title>
        <authorList>
            <person name="Wang S."/>
            <person name="Xu L."/>
            <person name="Xing Y.-T."/>
            <person name="Sun J.-Q."/>
        </authorList>
    </citation>
    <scope>NUCLEOTIDE SEQUENCE [LARGE SCALE GENOMIC DNA]</scope>
    <source>
        <strain evidence="5 6">LN3S51</strain>
    </source>
</reference>
<evidence type="ECO:0000256" key="2">
    <source>
        <dbReference type="ARBA" id="ARBA00022576"/>
    </source>
</evidence>
<keyword evidence="2 5" id="KW-0032">Aminotransferase</keyword>
<dbReference type="SUPFAM" id="SSF53383">
    <property type="entry name" value="PLP-dependent transferases"/>
    <property type="match status" value="1"/>
</dbReference>
<dbReference type="GO" id="GO:0008483">
    <property type="term" value="F:transaminase activity"/>
    <property type="evidence" value="ECO:0007669"/>
    <property type="project" value="UniProtKB-KW"/>
</dbReference>
<protein>
    <submittedName>
        <fullName evidence="5">Aminotransferase class I/II-fold pyridoxal phosphate-dependent enzyme</fullName>
    </submittedName>
</protein>
<evidence type="ECO:0000256" key="3">
    <source>
        <dbReference type="ARBA" id="ARBA00022679"/>
    </source>
</evidence>
<evidence type="ECO:0000313" key="6">
    <source>
        <dbReference type="Proteomes" id="UP000318483"/>
    </source>
</evidence>
<dbReference type="Gene3D" id="3.40.640.10">
    <property type="entry name" value="Type I PLP-dependent aspartate aminotransferase-like (Major domain)"/>
    <property type="match status" value="1"/>
</dbReference>
<dbReference type="EMBL" id="CP042261">
    <property type="protein sequence ID" value="QDY68354.1"/>
    <property type="molecule type" value="Genomic_DNA"/>
</dbReference>
<comment type="cofactor">
    <cofactor evidence="1">
        <name>pyridoxal 5'-phosphate</name>
        <dbReference type="ChEBI" id="CHEBI:597326"/>
    </cofactor>
</comment>
<dbReference type="AlphaFoldDB" id="A0A5B8IRZ1"/>
<dbReference type="GO" id="GO:0030170">
    <property type="term" value="F:pyridoxal phosphate binding"/>
    <property type="evidence" value="ECO:0007669"/>
    <property type="project" value="InterPro"/>
</dbReference>
<dbReference type="OrthoDB" id="9813612at2"/>
<dbReference type="KEGG" id="lit:FPZ52_01100"/>
<accession>A0A5B8IRZ1</accession>
<dbReference type="InterPro" id="IPR004839">
    <property type="entry name" value="Aminotransferase_I/II_large"/>
</dbReference>
<dbReference type="InterPro" id="IPR015421">
    <property type="entry name" value="PyrdxlP-dep_Trfase_major"/>
</dbReference>